<reference evidence="1" key="1">
    <citation type="submission" date="2021-03" db="EMBL/GenBank/DDBJ databases">
        <title>Evolutionary priming and transition to the ectomycorrhizal habit in an iconic lineage of mushroom-forming fungi: is preadaptation a requirement?</title>
        <authorList>
            <consortium name="DOE Joint Genome Institute"/>
            <person name="Looney B.P."/>
            <person name="Miyauchi S."/>
            <person name="Morin E."/>
            <person name="Drula E."/>
            <person name="Courty P.E."/>
            <person name="Chicoki N."/>
            <person name="Fauchery L."/>
            <person name="Kohler A."/>
            <person name="Kuo A."/>
            <person name="LaButti K."/>
            <person name="Pangilinan J."/>
            <person name="Lipzen A."/>
            <person name="Riley R."/>
            <person name="Andreopoulos W."/>
            <person name="He G."/>
            <person name="Johnson J."/>
            <person name="Barry K.W."/>
            <person name="Grigoriev I.V."/>
            <person name="Nagy L."/>
            <person name="Hibbett D."/>
            <person name="Henrissat B."/>
            <person name="Matheny P.B."/>
            <person name="Labbe J."/>
            <person name="Martin A.F."/>
        </authorList>
    </citation>
    <scope>NUCLEOTIDE SEQUENCE</scope>
    <source>
        <strain evidence="1">BPL698</strain>
    </source>
</reference>
<comment type="caution">
    <text evidence="1">The sequence shown here is derived from an EMBL/GenBank/DDBJ whole genome shotgun (WGS) entry which is preliminary data.</text>
</comment>
<dbReference type="Proteomes" id="UP001207468">
    <property type="component" value="Unassembled WGS sequence"/>
</dbReference>
<dbReference type="EMBL" id="JAGFNK010000293">
    <property type="protein sequence ID" value="KAI9453736.1"/>
    <property type="molecule type" value="Genomic_DNA"/>
</dbReference>
<keyword evidence="2" id="KW-1185">Reference proteome</keyword>
<name>A0ACC0TZX6_9AGAM</name>
<accession>A0ACC0TZX6</accession>
<sequence>MYDIQTLFSVPDSFRSKAIVTTLRAFGDKTNAVSPRPFAGKPTKVNPSPPPRFASRKASATVALTSTTALRTWKPLLSMPPDSSREENVIPFPTASVGEQQSPHHQPPVHKRPLPVEARRRRSGALVPPSVRASSTIVARPVVKRPRKSKRVLADLQFMASVRRSIIALHEETQSRRIVNVDTDVIAMDVEGGSGSGDVVVTRVGEELYGLDQQLVERLAQRLRMGGFNSASMDTSAMMETDQRLQSHLPQEGTRAPPPSPEMEPGVYAMDVTSDPLPASLMSSSWSRRFPPKPTMPPPPNPPLRNSPPLTSPPGLVSPRVQSEIPPEKRVYTMQQLVATHIMRLHERGAPRVPSFHSRASRTCSPLYESVVR</sequence>
<protein>
    <submittedName>
        <fullName evidence="1">Uncharacterized protein</fullName>
    </submittedName>
</protein>
<evidence type="ECO:0000313" key="1">
    <source>
        <dbReference type="EMBL" id="KAI9453736.1"/>
    </source>
</evidence>
<gene>
    <name evidence="1" type="ORF">F5148DRAFT_1288946</name>
</gene>
<organism evidence="1 2">
    <name type="scientific">Russula earlei</name>
    <dbReference type="NCBI Taxonomy" id="71964"/>
    <lineage>
        <taxon>Eukaryota</taxon>
        <taxon>Fungi</taxon>
        <taxon>Dikarya</taxon>
        <taxon>Basidiomycota</taxon>
        <taxon>Agaricomycotina</taxon>
        <taxon>Agaricomycetes</taxon>
        <taxon>Russulales</taxon>
        <taxon>Russulaceae</taxon>
        <taxon>Russula</taxon>
    </lineage>
</organism>
<proteinExistence type="predicted"/>
<evidence type="ECO:0000313" key="2">
    <source>
        <dbReference type="Proteomes" id="UP001207468"/>
    </source>
</evidence>